<gene>
    <name evidence="1" type="ORF">BU25DRAFT_453708</name>
</gene>
<name>A0ACB6SIZ0_9PLEO</name>
<keyword evidence="2" id="KW-1185">Reference proteome</keyword>
<comment type="caution">
    <text evidence="1">The sequence shown here is derived from an EMBL/GenBank/DDBJ whole genome shotgun (WGS) entry which is preliminary data.</text>
</comment>
<dbReference type="EMBL" id="MU006701">
    <property type="protein sequence ID" value="KAF2634007.1"/>
    <property type="molecule type" value="Genomic_DNA"/>
</dbReference>
<reference evidence="1" key="1">
    <citation type="journal article" date="2020" name="Stud. Mycol.">
        <title>101 Dothideomycetes genomes: a test case for predicting lifestyles and emergence of pathogens.</title>
        <authorList>
            <person name="Haridas S."/>
            <person name="Albert R."/>
            <person name="Binder M."/>
            <person name="Bloem J."/>
            <person name="Labutti K."/>
            <person name="Salamov A."/>
            <person name="Andreopoulos B."/>
            <person name="Baker S."/>
            <person name="Barry K."/>
            <person name="Bills G."/>
            <person name="Bluhm B."/>
            <person name="Cannon C."/>
            <person name="Castanera R."/>
            <person name="Culley D."/>
            <person name="Daum C."/>
            <person name="Ezra D."/>
            <person name="Gonzalez J."/>
            <person name="Henrissat B."/>
            <person name="Kuo A."/>
            <person name="Liang C."/>
            <person name="Lipzen A."/>
            <person name="Lutzoni F."/>
            <person name="Magnuson J."/>
            <person name="Mondo S."/>
            <person name="Nolan M."/>
            <person name="Ohm R."/>
            <person name="Pangilinan J."/>
            <person name="Park H.-J."/>
            <person name="Ramirez L."/>
            <person name="Alfaro M."/>
            <person name="Sun H."/>
            <person name="Tritt A."/>
            <person name="Yoshinaga Y."/>
            <person name="Zwiers L.-H."/>
            <person name="Turgeon B."/>
            <person name="Goodwin S."/>
            <person name="Spatafora J."/>
            <person name="Crous P."/>
            <person name="Grigoriev I."/>
        </authorList>
    </citation>
    <scope>NUCLEOTIDE SEQUENCE</scope>
    <source>
        <strain evidence="1">CBS 525.71</strain>
    </source>
</reference>
<evidence type="ECO:0000313" key="2">
    <source>
        <dbReference type="Proteomes" id="UP000799754"/>
    </source>
</evidence>
<accession>A0ACB6SIZ0</accession>
<protein>
    <submittedName>
        <fullName evidence="1">Uncharacterized protein</fullName>
    </submittedName>
</protein>
<organism evidence="1 2">
    <name type="scientific">Macroventuria anomochaeta</name>
    <dbReference type="NCBI Taxonomy" id="301207"/>
    <lineage>
        <taxon>Eukaryota</taxon>
        <taxon>Fungi</taxon>
        <taxon>Dikarya</taxon>
        <taxon>Ascomycota</taxon>
        <taxon>Pezizomycotina</taxon>
        <taxon>Dothideomycetes</taxon>
        <taxon>Pleosporomycetidae</taxon>
        <taxon>Pleosporales</taxon>
        <taxon>Pleosporineae</taxon>
        <taxon>Didymellaceae</taxon>
        <taxon>Macroventuria</taxon>
    </lineage>
</organism>
<dbReference type="Proteomes" id="UP000799754">
    <property type="component" value="Unassembled WGS sequence"/>
</dbReference>
<proteinExistence type="predicted"/>
<evidence type="ECO:0000313" key="1">
    <source>
        <dbReference type="EMBL" id="KAF2634007.1"/>
    </source>
</evidence>
<sequence>MPPKRAMSSAGSTHLPAKRARIPTLKAIKSNTLPPSTASRPIELPDTQPKPASDVVEPSRSPITAKRFSHVAETYHVLPSKHMGGRKIRSTEYALHAVTREIYEAWDRNVG</sequence>